<dbReference type="PANTHER" id="PTHR35807">
    <property type="entry name" value="TRANSCRIPTIONAL REGULATOR REDD-RELATED"/>
    <property type="match status" value="1"/>
</dbReference>
<evidence type="ECO:0000256" key="6">
    <source>
        <dbReference type="PROSITE-ProRule" id="PRU01091"/>
    </source>
</evidence>
<comment type="caution">
    <text evidence="8">The sequence shown here is derived from an EMBL/GenBank/DDBJ whole genome shotgun (WGS) entry which is preliminary data.</text>
</comment>
<keyword evidence="3" id="KW-0805">Transcription regulation</keyword>
<dbReference type="InterPro" id="IPR005158">
    <property type="entry name" value="BTAD"/>
</dbReference>
<keyword evidence="5" id="KW-0804">Transcription</keyword>
<proteinExistence type="inferred from homology"/>
<evidence type="ECO:0000256" key="1">
    <source>
        <dbReference type="ARBA" id="ARBA00005820"/>
    </source>
</evidence>
<accession>A0ABN3GKC7</accession>
<dbReference type="PANTHER" id="PTHR35807:SF1">
    <property type="entry name" value="TRANSCRIPTIONAL REGULATOR REDD"/>
    <property type="match status" value="1"/>
</dbReference>
<keyword evidence="9" id="KW-1185">Reference proteome</keyword>
<dbReference type="PROSITE" id="PS51755">
    <property type="entry name" value="OMPR_PHOB"/>
    <property type="match status" value="1"/>
</dbReference>
<evidence type="ECO:0000256" key="2">
    <source>
        <dbReference type="ARBA" id="ARBA00023012"/>
    </source>
</evidence>
<name>A0ABN3GKC7_9ACTN</name>
<dbReference type="Pfam" id="PF00486">
    <property type="entry name" value="Trans_reg_C"/>
    <property type="match status" value="1"/>
</dbReference>
<dbReference type="SUPFAM" id="SSF46894">
    <property type="entry name" value="C-terminal effector domain of the bipartite response regulators"/>
    <property type="match status" value="1"/>
</dbReference>
<dbReference type="InterPro" id="IPR001867">
    <property type="entry name" value="OmpR/PhoB-type_DNA-bd"/>
</dbReference>
<comment type="similarity">
    <text evidence="1">Belongs to the AfsR/DnrI/RedD regulatory family.</text>
</comment>
<evidence type="ECO:0000259" key="7">
    <source>
        <dbReference type="PROSITE" id="PS51755"/>
    </source>
</evidence>
<evidence type="ECO:0000256" key="4">
    <source>
        <dbReference type="ARBA" id="ARBA00023125"/>
    </source>
</evidence>
<reference evidence="8 9" key="1">
    <citation type="journal article" date="2019" name="Int. J. Syst. Evol. Microbiol.">
        <title>The Global Catalogue of Microorganisms (GCM) 10K type strain sequencing project: providing services to taxonomists for standard genome sequencing and annotation.</title>
        <authorList>
            <consortium name="The Broad Institute Genomics Platform"/>
            <consortium name="The Broad Institute Genome Sequencing Center for Infectious Disease"/>
            <person name="Wu L."/>
            <person name="Ma J."/>
        </authorList>
    </citation>
    <scope>NUCLEOTIDE SEQUENCE [LARGE SCALE GENOMIC DNA]</scope>
    <source>
        <strain evidence="8 9">JCM 4316</strain>
    </source>
</reference>
<protein>
    <recommendedName>
        <fullName evidence="7">OmpR/PhoB-type domain-containing protein</fullName>
    </recommendedName>
</protein>
<dbReference type="Gene3D" id="1.25.40.10">
    <property type="entry name" value="Tetratricopeptide repeat domain"/>
    <property type="match status" value="1"/>
</dbReference>
<gene>
    <name evidence="8" type="ORF">GCM10010246_48550</name>
</gene>
<dbReference type="SMART" id="SM00862">
    <property type="entry name" value="Trans_reg_C"/>
    <property type="match status" value="1"/>
</dbReference>
<dbReference type="RefSeq" id="WP_346176509.1">
    <property type="nucleotide sequence ID" value="NZ_BAAASD010000022.1"/>
</dbReference>
<dbReference type="Gene3D" id="1.10.10.10">
    <property type="entry name" value="Winged helix-like DNA-binding domain superfamily/Winged helix DNA-binding domain"/>
    <property type="match status" value="1"/>
</dbReference>
<dbReference type="Pfam" id="PF03704">
    <property type="entry name" value="BTAD"/>
    <property type="match status" value="1"/>
</dbReference>
<keyword evidence="2" id="KW-0902">Two-component regulatory system</keyword>
<dbReference type="EMBL" id="BAAASD010000022">
    <property type="protein sequence ID" value="GAA2353863.1"/>
    <property type="molecule type" value="Genomic_DNA"/>
</dbReference>
<organism evidence="8 9">
    <name type="scientific">Streptomyces cuspidosporus</name>
    <dbReference type="NCBI Taxonomy" id="66882"/>
    <lineage>
        <taxon>Bacteria</taxon>
        <taxon>Bacillati</taxon>
        <taxon>Actinomycetota</taxon>
        <taxon>Actinomycetes</taxon>
        <taxon>Kitasatosporales</taxon>
        <taxon>Streptomycetaceae</taxon>
        <taxon>Streptomyces</taxon>
    </lineage>
</organism>
<dbReference type="CDD" id="cd15831">
    <property type="entry name" value="BTAD"/>
    <property type="match status" value="1"/>
</dbReference>
<dbReference type="InterPro" id="IPR016032">
    <property type="entry name" value="Sig_transdc_resp-reg_C-effctor"/>
</dbReference>
<evidence type="ECO:0000313" key="9">
    <source>
        <dbReference type="Proteomes" id="UP001500253"/>
    </source>
</evidence>
<sequence>MDIKVLGPLSVEACGQSIVPSAGKPRQILALLSVYANQMLPVPTLMEEIWGAQMPRSALTTLQTYILQLRRRLAAAYGPQAPEASKSVLATRYGGYVLEAQPGAVDIHEYDRLVAAGRDALDAGDDVEASFLLREALAVWRGPALVDVRVGPILEIELARLEESRLGVLERRIEADLRLGRHAELLTELTELTARHPLHEGLHAQCMAALYRAGRPWQALEVYQGLRGRLVEDLGLEPSPRLQKLQQAVLASDPALDLERGGRWRRPVLDLFAA</sequence>
<evidence type="ECO:0000256" key="5">
    <source>
        <dbReference type="ARBA" id="ARBA00023163"/>
    </source>
</evidence>
<feature type="DNA-binding region" description="OmpR/PhoB-type" evidence="6">
    <location>
        <begin position="1"/>
        <end position="100"/>
    </location>
</feature>
<evidence type="ECO:0000313" key="8">
    <source>
        <dbReference type="EMBL" id="GAA2353863.1"/>
    </source>
</evidence>
<feature type="domain" description="OmpR/PhoB-type" evidence="7">
    <location>
        <begin position="1"/>
        <end position="100"/>
    </location>
</feature>
<dbReference type="InterPro" id="IPR036388">
    <property type="entry name" value="WH-like_DNA-bd_sf"/>
</dbReference>
<dbReference type="SUPFAM" id="SSF48452">
    <property type="entry name" value="TPR-like"/>
    <property type="match status" value="1"/>
</dbReference>
<evidence type="ECO:0000256" key="3">
    <source>
        <dbReference type="ARBA" id="ARBA00023015"/>
    </source>
</evidence>
<dbReference type="InterPro" id="IPR051677">
    <property type="entry name" value="AfsR-DnrI-RedD_regulator"/>
</dbReference>
<keyword evidence="4 6" id="KW-0238">DNA-binding</keyword>
<dbReference type="Proteomes" id="UP001500253">
    <property type="component" value="Unassembled WGS sequence"/>
</dbReference>
<dbReference type="InterPro" id="IPR011990">
    <property type="entry name" value="TPR-like_helical_dom_sf"/>
</dbReference>
<dbReference type="SMART" id="SM01043">
    <property type="entry name" value="BTAD"/>
    <property type="match status" value="1"/>
</dbReference>